<dbReference type="GO" id="GO:0051539">
    <property type="term" value="F:4 iron, 4 sulfur cluster binding"/>
    <property type="evidence" value="ECO:0007669"/>
    <property type="project" value="UniProtKB-KW"/>
</dbReference>
<evidence type="ECO:0000259" key="7">
    <source>
        <dbReference type="Pfam" id="PF01077"/>
    </source>
</evidence>
<evidence type="ECO:0000256" key="3">
    <source>
        <dbReference type="ARBA" id="ARBA00022723"/>
    </source>
</evidence>
<dbReference type="PANTHER" id="PTHR32439">
    <property type="entry name" value="FERREDOXIN--NITRITE REDUCTASE, CHLOROPLASTIC"/>
    <property type="match status" value="1"/>
</dbReference>
<feature type="domain" description="Nitrite/sulphite reductase 4Fe-4S" evidence="7">
    <location>
        <begin position="112"/>
        <end position="229"/>
    </location>
</feature>
<organism evidence="9 10">
    <name type="scientific">Geomesophilobacter sediminis</name>
    <dbReference type="NCBI Taxonomy" id="2798584"/>
    <lineage>
        <taxon>Bacteria</taxon>
        <taxon>Pseudomonadati</taxon>
        <taxon>Thermodesulfobacteriota</taxon>
        <taxon>Desulfuromonadia</taxon>
        <taxon>Geobacterales</taxon>
        <taxon>Geobacteraceae</taxon>
        <taxon>Geomesophilobacter</taxon>
    </lineage>
</organism>
<gene>
    <name evidence="9" type="ORF">JFN93_17280</name>
</gene>
<dbReference type="PANTHER" id="PTHR32439:SF9">
    <property type="entry name" value="BLR3264 PROTEIN"/>
    <property type="match status" value="1"/>
</dbReference>
<evidence type="ECO:0000256" key="6">
    <source>
        <dbReference type="ARBA" id="ARBA00023014"/>
    </source>
</evidence>
<dbReference type="EMBL" id="JAEMHM010000014">
    <property type="protein sequence ID" value="MBJ6726466.1"/>
    <property type="molecule type" value="Genomic_DNA"/>
</dbReference>
<evidence type="ECO:0000256" key="4">
    <source>
        <dbReference type="ARBA" id="ARBA00023002"/>
    </source>
</evidence>
<keyword evidence="2" id="KW-0349">Heme</keyword>
<name>A0A8J7LZI4_9BACT</name>
<dbReference type="Pfam" id="PF03460">
    <property type="entry name" value="NIR_SIR_ferr"/>
    <property type="match status" value="2"/>
</dbReference>
<reference evidence="9" key="1">
    <citation type="submission" date="2020-12" db="EMBL/GenBank/DDBJ databases">
        <title>Geomonas sp. Red875, isolated from river sediment.</title>
        <authorList>
            <person name="Xu Z."/>
            <person name="Zhang Z."/>
            <person name="Masuda Y."/>
            <person name="Itoh H."/>
            <person name="Senoo K."/>
        </authorList>
    </citation>
    <scope>NUCLEOTIDE SEQUENCE</scope>
    <source>
        <strain evidence="9">Red875</strain>
    </source>
</reference>
<evidence type="ECO:0000256" key="2">
    <source>
        <dbReference type="ARBA" id="ARBA00022617"/>
    </source>
</evidence>
<dbReference type="InterPro" id="IPR045854">
    <property type="entry name" value="NO2/SO3_Rdtase_4Fe4S_sf"/>
</dbReference>
<dbReference type="GO" id="GO:0016491">
    <property type="term" value="F:oxidoreductase activity"/>
    <property type="evidence" value="ECO:0007669"/>
    <property type="project" value="UniProtKB-KW"/>
</dbReference>
<dbReference type="InterPro" id="IPR051329">
    <property type="entry name" value="NIR_SIR_4Fe-4S"/>
</dbReference>
<dbReference type="GO" id="GO:0020037">
    <property type="term" value="F:heme binding"/>
    <property type="evidence" value="ECO:0007669"/>
    <property type="project" value="InterPro"/>
</dbReference>
<evidence type="ECO:0000259" key="8">
    <source>
        <dbReference type="Pfam" id="PF03460"/>
    </source>
</evidence>
<evidence type="ECO:0000313" key="10">
    <source>
        <dbReference type="Proteomes" id="UP000636888"/>
    </source>
</evidence>
<evidence type="ECO:0000256" key="1">
    <source>
        <dbReference type="ARBA" id="ARBA00022485"/>
    </source>
</evidence>
<dbReference type="Gene3D" id="3.30.413.10">
    <property type="entry name" value="Sulfite Reductase Hemoprotein, domain 1"/>
    <property type="match status" value="2"/>
</dbReference>
<dbReference type="InterPro" id="IPR006067">
    <property type="entry name" value="NO2/SO3_Rdtase_4Fe4S_dom"/>
</dbReference>
<dbReference type="Pfam" id="PF01077">
    <property type="entry name" value="NIR_SIR"/>
    <property type="match status" value="1"/>
</dbReference>
<dbReference type="RefSeq" id="WP_199385381.1">
    <property type="nucleotide sequence ID" value="NZ_JAEMHM010000014.1"/>
</dbReference>
<dbReference type="InterPro" id="IPR005117">
    <property type="entry name" value="NiRdtase/SiRdtase_haem-b_fer"/>
</dbReference>
<keyword evidence="1" id="KW-0004">4Fe-4S</keyword>
<dbReference type="SUPFAM" id="SSF56014">
    <property type="entry name" value="Nitrite and sulphite reductase 4Fe-4S domain-like"/>
    <property type="match status" value="2"/>
</dbReference>
<keyword evidence="4" id="KW-0560">Oxidoreductase</keyword>
<keyword evidence="5" id="KW-0408">Iron</keyword>
<evidence type="ECO:0000313" key="9">
    <source>
        <dbReference type="EMBL" id="MBJ6726466.1"/>
    </source>
</evidence>
<accession>A0A8J7LZI4</accession>
<keyword evidence="6" id="KW-0411">Iron-sulfur</keyword>
<protein>
    <submittedName>
        <fullName evidence="9">Nitrite/sulfite reductase</fullName>
    </submittedName>
</protein>
<dbReference type="InterPro" id="IPR036136">
    <property type="entry name" value="Nit/Sulf_reduc_fer-like_dom_sf"/>
</dbReference>
<evidence type="ECO:0000256" key="5">
    <source>
        <dbReference type="ARBA" id="ARBA00023004"/>
    </source>
</evidence>
<sequence length="430" mass="46365">MSDAQRHYRLDGIYLQRQKGFLMQRIKLPGGMLSAIQAKAIAGIAERHARGMVHLTTRGSIELHWLTEDGLAPVAKQFAMVGLVSRGACGGAVRGVTSSGIGTAGSPRLEAMVRRLHRHFTGNPRFESLPKKFKIAVEPDISSGRHLIQDIALVPTQPEGEVPRYDVWAAGGLGREPSPGFLLAEGVAETNVIPLIEAVLRIYRIHTPAGKRLKHLVRETGREVFRQMVFADTGASEELPLAPTLSETVVGVVASPALRLEIPFFAGEVKAADLALVAAVAERFGGGMVLVTSDQNLVIHLEQEDRRDEAEKALSAAGLGGDTPRDLVRFRVCPGTHECLMGLAPTREVAEAMVAQMGAEAMLKTWAISGCPNCCAQPQLAERGVVASKLTGADGERSPRFDLYRKGEEPFAVVEAQGLTLDELLKEVKN</sequence>
<dbReference type="Proteomes" id="UP000636888">
    <property type="component" value="Unassembled WGS sequence"/>
</dbReference>
<dbReference type="GO" id="GO:0046872">
    <property type="term" value="F:metal ion binding"/>
    <property type="evidence" value="ECO:0007669"/>
    <property type="project" value="UniProtKB-KW"/>
</dbReference>
<feature type="domain" description="Nitrite/Sulfite reductase ferredoxin-like" evidence="8">
    <location>
        <begin position="259"/>
        <end position="316"/>
    </location>
</feature>
<feature type="domain" description="Nitrite/Sulfite reductase ferredoxin-like" evidence="8">
    <location>
        <begin position="15"/>
        <end position="79"/>
    </location>
</feature>
<proteinExistence type="predicted"/>
<keyword evidence="10" id="KW-1185">Reference proteome</keyword>
<dbReference type="Gene3D" id="3.90.480.10">
    <property type="entry name" value="Sulfite Reductase Hemoprotein,Domain 2"/>
    <property type="match status" value="1"/>
</dbReference>
<dbReference type="SUPFAM" id="SSF55124">
    <property type="entry name" value="Nitrite/Sulfite reductase N-terminal domain-like"/>
    <property type="match status" value="2"/>
</dbReference>
<keyword evidence="3" id="KW-0479">Metal-binding</keyword>
<comment type="caution">
    <text evidence="9">The sequence shown here is derived from an EMBL/GenBank/DDBJ whole genome shotgun (WGS) entry which is preliminary data.</text>
</comment>
<dbReference type="AlphaFoldDB" id="A0A8J7LZI4"/>